<gene>
    <name evidence="1" type="ORF">JOC73_002060</name>
</gene>
<evidence type="ECO:0000313" key="2">
    <source>
        <dbReference type="Proteomes" id="UP001314796"/>
    </source>
</evidence>
<dbReference type="Proteomes" id="UP001314796">
    <property type="component" value="Unassembled WGS sequence"/>
</dbReference>
<proteinExistence type="predicted"/>
<sequence>MENLFYCLDCRRIFDSVEECTYCKSGNFKKLLKMAPINVIGTKHKGNVLRVKDQTVSVLLVDLQKQRYIKEFKASEIQKII</sequence>
<dbReference type="RefSeq" id="WP_204402772.1">
    <property type="nucleotide sequence ID" value="NZ_JAFBEE010000013.1"/>
</dbReference>
<reference evidence="1 2" key="1">
    <citation type="submission" date="2021-01" db="EMBL/GenBank/DDBJ databases">
        <title>Genomic Encyclopedia of Type Strains, Phase IV (KMG-IV): sequencing the most valuable type-strain genomes for metagenomic binning, comparative biology and taxonomic classification.</title>
        <authorList>
            <person name="Goeker M."/>
        </authorList>
    </citation>
    <scope>NUCLEOTIDE SEQUENCE [LARGE SCALE GENOMIC DNA]</scope>
    <source>
        <strain evidence="1 2">DSM 25890</strain>
    </source>
</reference>
<organism evidence="1 2">
    <name type="scientific">Alkaliphilus hydrothermalis</name>
    <dbReference type="NCBI Taxonomy" id="1482730"/>
    <lineage>
        <taxon>Bacteria</taxon>
        <taxon>Bacillati</taxon>
        <taxon>Bacillota</taxon>
        <taxon>Clostridia</taxon>
        <taxon>Peptostreptococcales</taxon>
        <taxon>Natronincolaceae</taxon>
        <taxon>Alkaliphilus</taxon>
    </lineage>
</organism>
<evidence type="ECO:0000313" key="1">
    <source>
        <dbReference type="EMBL" id="MBM7615490.1"/>
    </source>
</evidence>
<accession>A0ABS2NRC6</accession>
<keyword evidence="2" id="KW-1185">Reference proteome</keyword>
<dbReference type="EMBL" id="JAFBEE010000013">
    <property type="protein sequence ID" value="MBM7615490.1"/>
    <property type="molecule type" value="Genomic_DNA"/>
</dbReference>
<name>A0ABS2NRC6_9FIRM</name>
<comment type="caution">
    <text evidence="1">The sequence shown here is derived from an EMBL/GenBank/DDBJ whole genome shotgun (WGS) entry which is preliminary data.</text>
</comment>
<protein>
    <submittedName>
        <fullName evidence="1">Uncharacterized protein YlbG (UPF0298 family)</fullName>
    </submittedName>
</protein>